<reference evidence="1 2" key="1">
    <citation type="submission" date="2018-02" db="EMBL/GenBank/DDBJ databases">
        <title>Draft genome of wild Prunus yedoensis var. nudiflora.</title>
        <authorList>
            <person name="Baek S."/>
            <person name="Kim J.-H."/>
            <person name="Choi K."/>
            <person name="Kim G.-B."/>
            <person name="Cho A."/>
            <person name="Jang H."/>
            <person name="Shin C.-H."/>
            <person name="Yu H.-J."/>
            <person name="Mun J.-H."/>
        </authorList>
    </citation>
    <scope>NUCLEOTIDE SEQUENCE [LARGE SCALE GENOMIC DNA]</scope>
    <source>
        <strain evidence="2">cv. Jeju island</strain>
        <tissue evidence="1">Leaf</tissue>
    </source>
</reference>
<comment type="caution">
    <text evidence="1">The sequence shown here is derived from an EMBL/GenBank/DDBJ whole genome shotgun (WGS) entry which is preliminary data.</text>
</comment>
<evidence type="ECO:0000313" key="2">
    <source>
        <dbReference type="Proteomes" id="UP000250321"/>
    </source>
</evidence>
<protein>
    <submittedName>
        <fullName evidence="1">Uncharacterized protein</fullName>
    </submittedName>
</protein>
<sequence length="64" mass="6986">MGQVLGQPGSGLGEIGGEVECGRLQEFPHDQSVAIADWLTSLIWDTNPMDIVTWVLQNLCLSRC</sequence>
<dbReference type="Proteomes" id="UP000250321">
    <property type="component" value="Unassembled WGS sequence"/>
</dbReference>
<keyword evidence="2" id="KW-1185">Reference proteome</keyword>
<name>A0A314UL04_PRUYE</name>
<proteinExistence type="predicted"/>
<organism evidence="1 2">
    <name type="scientific">Prunus yedoensis var. nudiflora</name>
    <dbReference type="NCBI Taxonomy" id="2094558"/>
    <lineage>
        <taxon>Eukaryota</taxon>
        <taxon>Viridiplantae</taxon>
        <taxon>Streptophyta</taxon>
        <taxon>Embryophyta</taxon>
        <taxon>Tracheophyta</taxon>
        <taxon>Spermatophyta</taxon>
        <taxon>Magnoliopsida</taxon>
        <taxon>eudicotyledons</taxon>
        <taxon>Gunneridae</taxon>
        <taxon>Pentapetalae</taxon>
        <taxon>rosids</taxon>
        <taxon>fabids</taxon>
        <taxon>Rosales</taxon>
        <taxon>Rosaceae</taxon>
        <taxon>Amygdaloideae</taxon>
        <taxon>Amygdaleae</taxon>
        <taxon>Prunus</taxon>
    </lineage>
</organism>
<evidence type="ECO:0000313" key="1">
    <source>
        <dbReference type="EMBL" id="PQM37372.1"/>
    </source>
</evidence>
<gene>
    <name evidence="1" type="ORF">Pyn_09413</name>
</gene>
<dbReference type="EMBL" id="PJQY01003452">
    <property type="protein sequence ID" value="PQM37372.1"/>
    <property type="molecule type" value="Genomic_DNA"/>
</dbReference>
<dbReference type="AlphaFoldDB" id="A0A314UL04"/>
<accession>A0A314UL04</accession>